<evidence type="ECO:0000256" key="2">
    <source>
        <dbReference type="ARBA" id="ARBA00022723"/>
    </source>
</evidence>
<dbReference type="NCBIfam" id="NF005678">
    <property type="entry name" value="PRK07473.1"/>
    <property type="match status" value="1"/>
</dbReference>
<dbReference type="SUPFAM" id="SSF53187">
    <property type="entry name" value="Zn-dependent exopeptidases"/>
    <property type="match status" value="1"/>
</dbReference>
<dbReference type="InterPro" id="IPR050072">
    <property type="entry name" value="Peptidase_M20A"/>
</dbReference>
<dbReference type="InterPro" id="IPR002933">
    <property type="entry name" value="Peptidase_M20"/>
</dbReference>
<keyword evidence="3 7" id="KW-0378">Hydrolase</keyword>
<evidence type="ECO:0000256" key="5">
    <source>
        <dbReference type="PIRSR" id="PIRSR037238-1"/>
    </source>
</evidence>
<dbReference type="EC" id="3.4.17.11" evidence="7"/>
<keyword evidence="8" id="KW-1185">Reference proteome</keyword>
<keyword evidence="7" id="KW-0645">Protease</keyword>
<keyword evidence="4" id="KW-0862">Zinc</keyword>
<dbReference type="GO" id="GO:0046872">
    <property type="term" value="F:metal ion binding"/>
    <property type="evidence" value="ECO:0007669"/>
    <property type="project" value="UniProtKB-KW"/>
</dbReference>
<dbReference type="Proteomes" id="UP000249590">
    <property type="component" value="Unassembled WGS sequence"/>
</dbReference>
<evidence type="ECO:0000259" key="6">
    <source>
        <dbReference type="Pfam" id="PF07687"/>
    </source>
</evidence>
<dbReference type="Gene3D" id="3.30.70.360">
    <property type="match status" value="1"/>
</dbReference>
<evidence type="ECO:0000313" key="7">
    <source>
        <dbReference type="EMBL" id="RAI03019.1"/>
    </source>
</evidence>
<comment type="caution">
    <text evidence="7">The sequence shown here is derived from an EMBL/GenBank/DDBJ whole genome shotgun (WGS) entry which is preliminary data.</text>
</comment>
<dbReference type="GO" id="GO:0004180">
    <property type="term" value="F:carboxypeptidase activity"/>
    <property type="evidence" value="ECO:0007669"/>
    <property type="project" value="UniProtKB-KW"/>
</dbReference>
<keyword evidence="7" id="KW-0121">Carboxypeptidase</keyword>
<keyword evidence="2" id="KW-0479">Metal-binding</keyword>
<dbReference type="InterPro" id="IPR001261">
    <property type="entry name" value="ArgE/DapE_CS"/>
</dbReference>
<feature type="active site" evidence="5">
    <location>
        <position position="85"/>
    </location>
</feature>
<evidence type="ECO:0000256" key="4">
    <source>
        <dbReference type="ARBA" id="ARBA00022833"/>
    </source>
</evidence>
<feature type="domain" description="Peptidase M20 dimerisation" evidence="6">
    <location>
        <begin position="183"/>
        <end position="265"/>
    </location>
</feature>
<dbReference type="InterPro" id="IPR011650">
    <property type="entry name" value="Peptidase_M20_dimer"/>
</dbReference>
<sequence>MDVNTLPLCSDTMLEGLRPWIECESPTYDPVSVSRMVGIACDRLRALGARVEHIPGPPGLGDCARAVFPHPRPEAPGVLVMAHLDTVHPIGTLEKLPFRRKGDFATGPGLCDMKGGTYAAFEAARALAEVGHETPLPIHVLLTSDEEIGTPGTRALIEAEARKHKYVLVPEPGLMGRSSVVTGRYAIARYHLTAHGVASHAGIRLSKGRSAIREMAARILEIEAMTDEDCTYSVGVVHGGKWVNCVSTVCRGEALSMAKRQDDLDRGVARMLGLNQRDEDGSGFEVALSVVRPVWEPNAGTLDLYERTRRIAATMGVTLEHGSAGGGSDANFTGALGIPTLDGLGLDGELVHTLHEYIEVESLAYRARLMAGLMAELS</sequence>
<evidence type="ECO:0000256" key="1">
    <source>
        <dbReference type="ARBA" id="ARBA00001947"/>
    </source>
</evidence>
<evidence type="ECO:0000313" key="8">
    <source>
        <dbReference type="Proteomes" id="UP000249590"/>
    </source>
</evidence>
<name>A0A8B2P331_9HYPH</name>
<dbReference type="InterPro" id="IPR036264">
    <property type="entry name" value="Bact_exopeptidase_dim_dom"/>
</dbReference>
<dbReference type="Pfam" id="PF01546">
    <property type="entry name" value="Peptidase_M20"/>
    <property type="match status" value="1"/>
</dbReference>
<dbReference type="SUPFAM" id="SSF55031">
    <property type="entry name" value="Bacterial exopeptidase dimerisation domain"/>
    <property type="match status" value="1"/>
</dbReference>
<comment type="cofactor">
    <cofactor evidence="1">
        <name>Zn(2+)</name>
        <dbReference type="ChEBI" id="CHEBI:29105"/>
    </cofactor>
</comment>
<evidence type="ECO:0000256" key="3">
    <source>
        <dbReference type="ARBA" id="ARBA00022801"/>
    </source>
</evidence>
<dbReference type="PROSITE" id="PS00758">
    <property type="entry name" value="ARGE_DAPE_CPG2_1"/>
    <property type="match status" value="1"/>
</dbReference>
<dbReference type="CDD" id="cd03885">
    <property type="entry name" value="M20_CPDG2"/>
    <property type="match status" value="1"/>
</dbReference>
<proteinExistence type="predicted"/>
<dbReference type="OrthoDB" id="9776600at2"/>
<dbReference type="AlphaFoldDB" id="A0A8B2P331"/>
<dbReference type="EMBL" id="QHHQ01000001">
    <property type="protein sequence ID" value="RAI03019.1"/>
    <property type="molecule type" value="Genomic_DNA"/>
</dbReference>
<dbReference type="PANTHER" id="PTHR43808">
    <property type="entry name" value="ACETYLORNITHINE DEACETYLASE"/>
    <property type="match status" value="1"/>
</dbReference>
<organism evidence="7 8">
    <name type="scientific">Acuticoccus sediminis</name>
    <dbReference type="NCBI Taxonomy" id="2184697"/>
    <lineage>
        <taxon>Bacteria</taxon>
        <taxon>Pseudomonadati</taxon>
        <taxon>Pseudomonadota</taxon>
        <taxon>Alphaproteobacteria</taxon>
        <taxon>Hyphomicrobiales</taxon>
        <taxon>Amorphaceae</taxon>
        <taxon>Acuticoccus</taxon>
    </lineage>
</organism>
<dbReference type="InterPro" id="IPR017150">
    <property type="entry name" value="Pept_M20_glutamate_carboxypep"/>
</dbReference>
<accession>A0A8B2P331</accession>
<dbReference type="RefSeq" id="WP_111341259.1">
    <property type="nucleotide sequence ID" value="NZ_JAIWKD010000001.1"/>
</dbReference>
<dbReference type="PIRSF" id="PIRSF037238">
    <property type="entry name" value="Carboxypeptidase_G2"/>
    <property type="match status" value="1"/>
</dbReference>
<feature type="active site" description="Proton acceptor" evidence="5">
    <location>
        <position position="146"/>
    </location>
</feature>
<dbReference type="Pfam" id="PF07687">
    <property type="entry name" value="M20_dimer"/>
    <property type="match status" value="1"/>
</dbReference>
<dbReference type="PANTHER" id="PTHR43808:SF9">
    <property type="entry name" value="BLL0789 PROTEIN"/>
    <property type="match status" value="1"/>
</dbReference>
<reference evidence="7 8" key="1">
    <citation type="submission" date="2018-05" db="EMBL/GenBank/DDBJ databases">
        <title>Acuticoccus sediminis sp. nov., isolated from deep-sea sediment of Indian Ocean.</title>
        <authorList>
            <person name="Liu X."/>
            <person name="Lai Q."/>
            <person name="Du Y."/>
            <person name="Sun F."/>
            <person name="Zhang X."/>
            <person name="Wang S."/>
            <person name="Shao Z."/>
        </authorList>
    </citation>
    <scope>NUCLEOTIDE SEQUENCE [LARGE SCALE GENOMIC DNA]</scope>
    <source>
        <strain evidence="7 8">PTG4-2</strain>
    </source>
</reference>
<protein>
    <submittedName>
        <fullName evidence="7">Carboxypeptidase</fullName>
        <ecNumber evidence="7">3.4.17.11</ecNumber>
    </submittedName>
</protein>
<gene>
    <name evidence="7" type="ORF">DLJ53_00325</name>
</gene>
<dbReference type="Gene3D" id="3.40.630.10">
    <property type="entry name" value="Zn peptidases"/>
    <property type="match status" value="1"/>
</dbReference>